<keyword evidence="5 13" id="KW-0698">rRNA processing</keyword>
<dbReference type="GO" id="GO:0005677">
    <property type="term" value="C:chromatin silencing complex"/>
    <property type="evidence" value="ECO:0007669"/>
    <property type="project" value="TreeGrafter"/>
</dbReference>
<evidence type="ECO:0000256" key="11">
    <source>
        <dbReference type="ARBA" id="ARBA00023163"/>
    </source>
</evidence>
<dbReference type="Gene3D" id="3.40.50.150">
    <property type="entry name" value="Vaccinia Virus protein VP39"/>
    <property type="match status" value="1"/>
</dbReference>
<dbReference type="GO" id="GO:0000183">
    <property type="term" value="P:rDNA heterochromatin formation"/>
    <property type="evidence" value="ECO:0007669"/>
    <property type="project" value="TreeGrafter"/>
</dbReference>
<evidence type="ECO:0000256" key="8">
    <source>
        <dbReference type="ARBA" id="ARBA00022691"/>
    </source>
</evidence>
<dbReference type="GO" id="GO:0008168">
    <property type="term" value="F:methyltransferase activity"/>
    <property type="evidence" value="ECO:0007669"/>
    <property type="project" value="UniProtKB-KW"/>
</dbReference>
<evidence type="ECO:0000313" key="14">
    <source>
        <dbReference type="EMBL" id="CAI6349265.1"/>
    </source>
</evidence>
<keyword evidence="15" id="KW-1185">Reference proteome</keyword>
<comment type="caution">
    <text evidence="14">The sequence shown here is derived from an EMBL/GenBank/DDBJ whole genome shotgun (WGS) entry which is preliminary data.</text>
</comment>
<evidence type="ECO:0000256" key="1">
    <source>
        <dbReference type="ARBA" id="ARBA00004604"/>
    </source>
</evidence>
<evidence type="ECO:0000313" key="15">
    <source>
        <dbReference type="Proteomes" id="UP001160148"/>
    </source>
</evidence>
<dbReference type="Proteomes" id="UP001160148">
    <property type="component" value="Unassembled WGS sequence"/>
</dbReference>
<dbReference type="EMBL" id="CARXXK010000001">
    <property type="protein sequence ID" value="CAI6349265.1"/>
    <property type="molecule type" value="Genomic_DNA"/>
</dbReference>
<dbReference type="FunFam" id="3.40.50.150:FF:000068">
    <property type="entry name" value="Ribosomal RNA-processing protein 8"/>
    <property type="match status" value="1"/>
</dbReference>
<keyword evidence="6 13" id="KW-0489">Methyltransferase</keyword>
<sequence>MKVKNKKNVVKAISAIGKTHKIKRNKIKRLTEKKGKKKKISKKALIEVGLKNDKPKPKAKVETTQPITNDNLIKLTNISYKGAPESSTPSLHKQQTKVDKTPTSFIKRMKDKLKGARFRYINEQFYSSSSQDALLYFKKEPSAFKAYHNGYMQQVSQWPVKPLDVIIKQIKPILKKSNVNSPVVVADFGCGDAKLARAFPKIKVHSFDFVAVNQHVTAGDMAHTSLANGSVDIAVFCLSLMGTNLQSFIKEANRVLKTGGLMKIAEVESRFDNINTFVDSLAKYGFEKTKVDQTIEMFVFVDFKKTQDISKTALKKKLPILELKPCIYKKR</sequence>
<dbReference type="CDD" id="cd02440">
    <property type="entry name" value="AdoMet_MTases"/>
    <property type="match status" value="1"/>
</dbReference>
<dbReference type="GO" id="GO:0032259">
    <property type="term" value="P:methylation"/>
    <property type="evidence" value="ECO:0007669"/>
    <property type="project" value="UniProtKB-KW"/>
</dbReference>
<dbReference type="PANTHER" id="PTHR12787:SF0">
    <property type="entry name" value="RIBOSOMAL RNA-PROCESSING PROTEIN 8"/>
    <property type="match status" value="1"/>
</dbReference>
<dbReference type="GO" id="GO:0042149">
    <property type="term" value="P:cellular response to glucose starvation"/>
    <property type="evidence" value="ECO:0007669"/>
    <property type="project" value="TreeGrafter"/>
</dbReference>
<organism evidence="14 15">
    <name type="scientific">Macrosiphum euphorbiae</name>
    <name type="common">potato aphid</name>
    <dbReference type="NCBI Taxonomy" id="13131"/>
    <lineage>
        <taxon>Eukaryota</taxon>
        <taxon>Metazoa</taxon>
        <taxon>Ecdysozoa</taxon>
        <taxon>Arthropoda</taxon>
        <taxon>Hexapoda</taxon>
        <taxon>Insecta</taxon>
        <taxon>Pterygota</taxon>
        <taxon>Neoptera</taxon>
        <taxon>Paraneoptera</taxon>
        <taxon>Hemiptera</taxon>
        <taxon>Sternorrhyncha</taxon>
        <taxon>Aphidomorpha</taxon>
        <taxon>Aphidoidea</taxon>
        <taxon>Aphididae</taxon>
        <taxon>Macrosiphini</taxon>
        <taxon>Macrosiphum</taxon>
    </lineage>
</organism>
<evidence type="ECO:0000256" key="7">
    <source>
        <dbReference type="ARBA" id="ARBA00022679"/>
    </source>
</evidence>
<keyword evidence="11" id="KW-0804">Transcription</keyword>
<comment type="function">
    <text evidence="13">Probable methyltransferase required to silence rDNA.</text>
</comment>
<comment type="similarity">
    <text evidence="2 13">Belongs to the methyltransferase superfamily. RRP8 family.</text>
</comment>
<dbReference type="Pfam" id="PF05148">
    <property type="entry name" value="Methyltransf_8"/>
    <property type="match status" value="1"/>
</dbReference>
<keyword evidence="8 13" id="KW-0949">S-adenosyl-L-methionine</keyword>
<dbReference type="GO" id="GO:0033553">
    <property type="term" value="C:rDNA heterochromatin"/>
    <property type="evidence" value="ECO:0007669"/>
    <property type="project" value="TreeGrafter"/>
</dbReference>
<dbReference type="InterPro" id="IPR042036">
    <property type="entry name" value="RRP8_N"/>
</dbReference>
<dbReference type="SUPFAM" id="SSF53335">
    <property type="entry name" value="S-adenosyl-L-methionine-dependent methyltransferases"/>
    <property type="match status" value="1"/>
</dbReference>
<dbReference type="Gene3D" id="1.10.10.2150">
    <property type="entry name" value="Ribosomal RNA-processing protein 8, N-terminal domain"/>
    <property type="match status" value="1"/>
</dbReference>
<keyword evidence="10" id="KW-0805">Transcription regulation</keyword>
<reference evidence="14 15" key="1">
    <citation type="submission" date="2023-01" db="EMBL/GenBank/DDBJ databases">
        <authorList>
            <person name="Whitehead M."/>
        </authorList>
    </citation>
    <scope>NUCLEOTIDE SEQUENCE [LARGE SCALE GENOMIC DNA]</scope>
</reference>
<proteinExistence type="inferred from homology"/>
<name>A0AAV0W025_9HEMI</name>
<dbReference type="InterPro" id="IPR029063">
    <property type="entry name" value="SAM-dependent_MTases_sf"/>
</dbReference>
<evidence type="ECO:0000256" key="4">
    <source>
        <dbReference type="ARBA" id="ARBA00022491"/>
    </source>
</evidence>
<keyword evidence="12 13" id="KW-0539">Nucleus</keyword>
<comment type="subcellular location">
    <subcellularLocation>
        <location evidence="1 13">Nucleus</location>
        <location evidence="1 13">Nucleolus</location>
    </subcellularLocation>
</comment>
<evidence type="ECO:0000256" key="2">
    <source>
        <dbReference type="ARBA" id="ARBA00006301"/>
    </source>
</evidence>
<evidence type="ECO:0000256" key="9">
    <source>
        <dbReference type="ARBA" id="ARBA00022853"/>
    </source>
</evidence>
<keyword evidence="9" id="KW-0156">Chromatin regulator</keyword>
<accession>A0AAV0W025</accession>
<protein>
    <recommendedName>
        <fullName evidence="3 13">Ribosomal RNA-processing protein 8</fullName>
        <ecNumber evidence="13">2.1.1.-</ecNumber>
    </recommendedName>
</protein>
<keyword evidence="7 13" id="KW-0808">Transferase</keyword>
<dbReference type="AlphaFoldDB" id="A0AAV0W025"/>
<keyword evidence="4" id="KW-0678">Repressor</keyword>
<gene>
    <name evidence="14" type="ORF">MEUPH1_LOCUS5849</name>
</gene>
<evidence type="ECO:0000256" key="10">
    <source>
        <dbReference type="ARBA" id="ARBA00023015"/>
    </source>
</evidence>
<evidence type="ECO:0000256" key="3">
    <source>
        <dbReference type="ARBA" id="ARBA00020203"/>
    </source>
</evidence>
<evidence type="ECO:0000256" key="13">
    <source>
        <dbReference type="RuleBase" id="RU365074"/>
    </source>
</evidence>
<dbReference type="PANTHER" id="PTHR12787">
    <property type="entry name" value="RIBOSOMAL RNA-PROCESSING PROTEIN 8"/>
    <property type="match status" value="1"/>
</dbReference>
<dbReference type="EC" id="2.1.1.-" evidence="13"/>
<dbReference type="GO" id="GO:0006364">
    <property type="term" value="P:rRNA processing"/>
    <property type="evidence" value="ECO:0007669"/>
    <property type="project" value="UniProtKB-UniRule"/>
</dbReference>
<dbReference type="InterPro" id="IPR007823">
    <property type="entry name" value="RRP8"/>
</dbReference>
<dbReference type="GO" id="GO:0046015">
    <property type="term" value="P:regulation of transcription by glucose"/>
    <property type="evidence" value="ECO:0007669"/>
    <property type="project" value="TreeGrafter"/>
</dbReference>
<dbReference type="GO" id="GO:0005730">
    <property type="term" value="C:nucleolus"/>
    <property type="evidence" value="ECO:0007669"/>
    <property type="project" value="UniProtKB-SubCell"/>
</dbReference>
<evidence type="ECO:0000256" key="6">
    <source>
        <dbReference type="ARBA" id="ARBA00022603"/>
    </source>
</evidence>
<evidence type="ECO:0000256" key="12">
    <source>
        <dbReference type="ARBA" id="ARBA00023242"/>
    </source>
</evidence>
<evidence type="ECO:0000256" key="5">
    <source>
        <dbReference type="ARBA" id="ARBA00022552"/>
    </source>
</evidence>
<dbReference type="FunFam" id="1.10.10.2150:FF:000001">
    <property type="entry name" value="Ribosomal RNA-processing protein 8"/>
    <property type="match status" value="1"/>
</dbReference>